<keyword evidence="3 5" id="KW-0378">Hydrolase</keyword>
<dbReference type="InterPro" id="IPR036034">
    <property type="entry name" value="PDZ_sf"/>
</dbReference>
<dbReference type="SMART" id="SM00228">
    <property type="entry name" value="PDZ"/>
    <property type="match status" value="1"/>
</dbReference>
<dbReference type="PANTHER" id="PTHR32060:SF30">
    <property type="entry name" value="CARBOXY-TERMINAL PROCESSING PROTEASE CTPA"/>
    <property type="match status" value="1"/>
</dbReference>
<dbReference type="PANTHER" id="PTHR32060">
    <property type="entry name" value="TAIL-SPECIFIC PROTEASE"/>
    <property type="match status" value="1"/>
</dbReference>
<dbReference type="GO" id="GO:0007165">
    <property type="term" value="P:signal transduction"/>
    <property type="evidence" value="ECO:0007669"/>
    <property type="project" value="TreeGrafter"/>
</dbReference>
<dbReference type="GO" id="GO:0006508">
    <property type="term" value="P:proteolysis"/>
    <property type="evidence" value="ECO:0007669"/>
    <property type="project" value="UniProtKB-KW"/>
</dbReference>
<dbReference type="RefSeq" id="WP_085473587.1">
    <property type="nucleotide sequence ID" value="NZ_FXAU01000005.1"/>
</dbReference>
<keyword evidence="2 5" id="KW-0645">Protease</keyword>
<gene>
    <name evidence="7" type="ORF">SAMN05660862_2869</name>
</gene>
<dbReference type="SUPFAM" id="SSF50156">
    <property type="entry name" value="PDZ domain-like"/>
    <property type="match status" value="1"/>
</dbReference>
<dbReference type="CDD" id="cd07560">
    <property type="entry name" value="Peptidase_S41_CPP"/>
    <property type="match status" value="1"/>
</dbReference>
<comment type="similarity">
    <text evidence="1 5">Belongs to the peptidase S41A family.</text>
</comment>
<name>A0A1X7KI16_9SPHI</name>
<dbReference type="GO" id="GO:0008236">
    <property type="term" value="F:serine-type peptidase activity"/>
    <property type="evidence" value="ECO:0007669"/>
    <property type="project" value="UniProtKB-KW"/>
</dbReference>
<dbReference type="Gene3D" id="3.90.226.10">
    <property type="entry name" value="2-enoyl-CoA Hydratase, Chain A, domain 1"/>
    <property type="match status" value="1"/>
</dbReference>
<reference evidence="7 8" key="1">
    <citation type="submission" date="2017-04" db="EMBL/GenBank/DDBJ databases">
        <authorList>
            <person name="Afonso C.L."/>
            <person name="Miller P.J."/>
            <person name="Scott M.A."/>
            <person name="Spackman E."/>
            <person name="Goraichik I."/>
            <person name="Dimitrov K.M."/>
            <person name="Suarez D.L."/>
            <person name="Swayne D.E."/>
        </authorList>
    </citation>
    <scope>NUCLEOTIDE SEQUENCE [LARGE SCALE GENOMIC DNA]</scope>
    <source>
        <strain evidence="7 8">DSM 22418</strain>
    </source>
</reference>
<dbReference type="InterPro" id="IPR055210">
    <property type="entry name" value="CtpA/B_N"/>
</dbReference>
<dbReference type="InterPro" id="IPR001478">
    <property type="entry name" value="PDZ"/>
</dbReference>
<dbReference type="SMART" id="SM00245">
    <property type="entry name" value="TSPc"/>
    <property type="match status" value="1"/>
</dbReference>
<evidence type="ECO:0000256" key="2">
    <source>
        <dbReference type="ARBA" id="ARBA00022670"/>
    </source>
</evidence>
<proteinExistence type="inferred from homology"/>
<dbReference type="InterPro" id="IPR029045">
    <property type="entry name" value="ClpP/crotonase-like_dom_sf"/>
</dbReference>
<dbReference type="InterPro" id="IPR005151">
    <property type="entry name" value="Tail-specific_protease"/>
</dbReference>
<dbReference type="Gene3D" id="2.30.42.10">
    <property type="match status" value="1"/>
</dbReference>
<dbReference type="Gene3D" id="3.30.750.44">
    <property type="match status" value="1"/>
</dbReference>
<dbReference type="Pfam" id="PF03572">
    <property type="entry name" value="Peptidase_S41"/>
    <property type="match status" value="1"/>
</dbReference>
<keyword evidence="8" id="KW-1185">Reference proteome</keyword>
<dbReference type="OrthoDB" id="9812068at2"/>
<evidence type="ECO:0000256" key="5">
    <source>
        <dbReference type="RuleBase" id="RU004404"/>
    </source>
</evidence>
<dbReference type="Pfam" id="PF13180">
    <property type="entry name" value="PDZ_2"/>
    <property type="match status" value="1"/>
</dbReference>
<dbReference type="CDD" id="cd06782">
    <property type="entry name" value="cpPDZ_CPP-like"/>
    <property type="match status" value="1"/>
</dbReference>
<dbReference type="STRING" id="561061.SAMN05660862_2869"/>
<organism evidence="7 8">
    <name type="scientific">Sphingobacterium psychroaquaticum</name>
    <dbReference type="NCBI Taxonomy" id="561061"/>
    <lineage>
        <taxon>Bacteria</taxon>
        <taxon>Pseudomonadati</taxon>
        <taxon>Bacteroidota</taxon>
        <taxon>Sphingobacteriia</taxon>
        <taxon>Sphingobacteriales</taxon>
        <taxon>Sphingobacteriaceae</taxon>
        <taxon>Sphingobacterium</taxon>
    </lineage>
</organism>
<dbReference type="GO" id="GO:0030288">
    <property type="term" value="C:outer membrane-bounded periplasmic space"/>
    <property type="evidence" value="ECO:0007669"/>
    <property type="project" value="TreeGrafter"/>
</dbReference>
<evidence type="ECO:0000313" key="7">
    <source>
        <dbReference type="EMBL" id="SMG40208.1"/>
    </source>
</evidence>
<feature type="domain" description="PDZ" evidence="6">
    <location>
        <begin position="100"/>
        <end position="167"/>
    </location>
</feature>
<dbReference type="GO" id="GO:0004175">
    <property type="term" value="F:endopeptidase activity"/>
    <property type="evidence" value="ECO:0007669"/>
    <property type="project" value="TreeGrafter"/>
</dbReference>
<evidence type="ECO:0000256" key="3">
    <source>
        <dbReference type="ARBA" id="ARBA00022801"/>
    </source>
</evidence>
<dbReference type="InterPro" id="IPR004447">
    <property type="entry name" value="Peptidase_S41A"/>
</dbReference>
<evidence type="ECO:0000256" key="1">
    <source>
        <dbReference type="ARBA" id="ARBA00009179"/>
    </source>
</evidence>
<dbReference type="NCBIfam" id="TIGR00225">
    <property type="entry name" value="prc"/>
    <property type="match status" value="1"/>
</dbReference>
<dbReference type="AlphaFoldDB" id="A0A1X7KI16"/>
<evidence type="ECO:0000313" key="8">
    <source>
        <dbReference type="Proteomes" id="UP000192980"/>
    </source>
</evidence>
<evidence type="ECO:0000256" key="4">
    <source>
        <dbReference type="ARBA" id="ARBA00022825"/>
    </source>
</evidence>
<dbReference type="Pfam" id="PF22694">
    <property type="entry name" value="CtpB_N-like"/>
    <property type="match status" value="1"/>
</dbReference>
<dbReference type="EMBL" id="FXAU01000005">
    <property type="protein sequence ID" value="SMG40208.1"/>
    <property type="molecule type" value="Genomic_DNA"/>
</dbReference>
<dbReference type="SUPFAM" id="SSF52096">
    <property type="entry name" value="ClpP/crotonase"/>
    <property type="match status" value="1"/>
</dbReference>
<keyword evidence="4 5" id="KW-0720">Serine protease</keyword>
<dbReference type="Proteomes" id="UP000192980">
    <property type="component" value="Unassembled WGS sequence"/>
</dbReference>
<sequence>MQKGTKRSLFVAATYAAVLLLGILLGQNYVDEEGSKPGSSLVPIGLSDNTWKIQQLIDLISNSYVDSVNVDSVQNGAINHIISHLDPYSSYLVPNEAQRQTEILDGTFEGIGMEYFNLKDTLLVVSLINNGPADKAGFRVGDRLLRVNNRTVAGVSVSQEEMEKLIRGKRGTAVNVFVQRNGVELPNAIKVIRNQVTVSSLDVVYMIEPTVGYIKVRRFGMNTGEEFQAAIVALKKQGAKRLILDLRDNGGGYFHIAIKMASEFFKDRRLIVYTEGAHELRQDYFSDESGGFADGSLAVLINEETASASEIVTGAIQDWDRGVVIGRRSYGKGIVQEQYDFSDGSTVNLSIARYFTPLGRSIQKKYTPNWSNMMDFNTMYKGLWALDTLYNHGQTYTTKAGKAVYSGGGILPDIQMPRDSNINESPYQDLVRYGFIDQFVYGRFTKKLPAYSIENFLSGYNLPDNEYHAFIDFVRKAGIAISDKKKNELRNTIESDIEALVGRYYFGREAYFKVKNRRDLFVKQALQHFSALP</sequence>
<dbReference type="PROSITE" id="PS50106">
    <property type="entry name" value="PDZ"/>
    <property type="match status" value="1"/>
</dbReference>
<protein>
    <submittedName>
        <fullName evidence="7">Carboxyl-terminal processing protease</fullName>
    </submittedName>
</protein>
<accession>A0A1X7KI16</accession>
<evidence type="ECO:0000259" key="6">
    <source>
        <dbReference type="PROSITE" id="PS50106"/>
    </source>
</evidence>